<evidence type="ECO:0000313" key="3">
    <source>
        <dbReference type="Proteomes" id="UP000320496"/>
    </source>
</evidence>
<evidence type="ECO:0000256" key="1">
    <source>
        <dbReference type="SAM" id="MobiDB-lite"/>
    </source>
</evidence>
<dbReference type="KEGG" id="mri:Mal4_12540"/>
<keyword evidence="3" id="KW-1185">Reference proteome</keyword>
<protein>
    <submittedName>
        <fullName evidence="2">Uncharacterized protein</fullName>
    </submittedName>
</protein>
<dbReference type="EMBL" id="CP036275">
    <property type="protein sequence ID" value="QDU36951.1"/>
    <property type="molecule type" value="Genomic_DNA"/>
</dbReference>
<organism evidence="2 3">
    <name type="scientific">Maioricimonas rarisocia</name>
    <dbReference type="NCBI Taxonomy" id="2528026"/>
    <lineage>
        <taxon>Bacteria</taxon>
        <taxon>Pseudomonadati</taxon>
        <taxon>Planctomycetota</taxon>
        <taxon>Planctomycetia</taxon>
        <taxon>Planctomycetales</taxon>
        <taxon>Planctomycetaceae</taxon>
        <taxon>Maioricimonas</taxon>
    </lineage>
</organism>
<sequence>MATPLRGEAMAPRDDFHPPGRRTVMTTPWFPSRLAPAGRLGLVPALQFRGRGLAATACGSNLRGGFQGGV</sequence>
<evidence type="ECO:0000313" key="2">
    <source>
        <dbReference type="EMBL" id="QDU36951.1"/>
    </source>
</evidence>
<gene>
    <name evidence="2" type="ORF">Mal4_12540</name>
</gene>
<dbReference type="AlphaFoldDB" id="A0A517Z3A6"/>
<dbReference type="Proteomes" id="UP000320496">
    <property type="component" value="Chromosome"/>
</dbReference>
<accession>A0A517Z3A6</accession>
<name>A0A517Z3A6_9PLAN</name>
<reference evidence="2 3" key="1">
    <citation type="submission" date="2019-02" db="EMBL/GenBank/DDBJ databases">
        <title>Deep-cultivation of Planctomycetes and their phenomic and genomic characterization uncovers novel biology.</title>
        <authorList>
            <person name="Wiegand S."/>
            <person name="Jogler M."/>
            <person name="Boedeker C."/>
            <person name="Pinto D."/>
            <person name="Vollmers J."/>
            <person name="Rivas-Marin E."/>
            <person name="Kohn T."/>
            <person name="Peeters S.H."/>
            <person name="Heuer A."/>
            <person name="Rast P."/>
            <person name="Oberbeckmann S."/>
            <person name="Bunk B."/>
            <person name="Jeske O."/>
            <person name="Meyerdierks A."/>
            <person name="Storesund J.E."/>
            <person name="Kallscheuer N."/>
            <person name="Luecker S."/>
            <person name="Lage O.M."/>
            <person name="Pohl T."/>
            <person name="Merkel B.J."/>
            <person name="Hornburger P."/>
            <person name="Mueller R.-W."/>
            <person name="Bruemmer F."/>
            <person name="Labrenz M."/>
            <person name="Spormann A.M."/>
            <person name="Op den Camp H."/>
            <person name="Overmann J."/>
            <person name="Amann R."/>
            <person name="Jetten M.S.M."/>
            <person name="Mascher T."/>
            <person name="Medema M.H."/>
            <person name="Devos D.P."/>
            <person name="Kaster A.-K."/>
            <person name="Ovreas L."/>
            <person name="Rohde M."/>
            <person name="Galperin M.Y."/>
            <person name="Jogler C."/>
        </authorList>
    </citation>
    <scope>NUCLEOTIDE SEQUENCE [LARGE SCALE GENOMIC DNA]</scope>
    <source>
        <strain evidence="2 3">Mal4</strain>
    </source>
</reference>
<feature type="region of interest" description="Disordered" evidence="1">
    <location>
        <begin position="1"/>
        <end position="24"/>
    </location>
</feature>
<proteinExistence type="predicted"/>